<dbReference type="SUPFAM" id="SSF52540">
    <property type="entry name" value="P-loop containing nucleoside triphosphate hydrolases"/>
    <property type="match status" value="1"/>
</dbReference>
<comment type="caution">
    <text evidence="1">The sequence shown here is derived from an EMBL/GenBank/DDBJ whole genome shotgun (WGS) entry which is preliminary data.</text>
</comment>
<dbReference type="InterPro" id="IPR043504">
    <property type="entry name" value="Peptidase_S1_PA_chymotrypsin"/>
</dbReference>
<organism evidence="1 2">
    <name type="scientific">Ancylomarina longa</name>
    <dbReference type="NCBI Taxonomy" id="2487017"/>
    <lineage>
        <taxon>Bacteria</taxon>
        <taxon>Pseudomonadati</taxon>
        <taxon>Bacteroidota</taxon>
        <taxon>Bacteroidia</taxon>
        <taxon>Marinilabiliales</taxon>
        <taxon>Marinifilaceae</taxon>
        <taxon>Ancylomarina</taxon>
    </lineage>
</organism>
<dbReference type="EMBL" id="RJJX01000040">
    <property type="protein sequence ID" value="RUT72859.1"/>
    <property type="molecule type" value="Genomic_DNA"/>
</dbReference>
<dbReference type="InterPro" id="IPR027417">
    <property type="entry name" value="P-loop_NTPase"/>
</dbReference>
<dbReference type="OrthoDB" id="9757917at2"/>
<dbReference type="SUPFAM" id="SSF50494">
    <property type="entry name" value="Trypsin-like serine proteases"/>
    <property type="match status" value="1"/>
</dbReference>
<keyword evidence="1" id="KW-0378">Hydrolase</keyword>
<dbReference type="Gene3D" id="2.40.10.10">
    <property type="entry name" value="Trypsin-like serine proteases"/>
    <property type="match status" value="1"/>
</dbReference>
<reference evidence="1 2" key="1">
    <citation type="submission" date="2018-11" db="EMBL/GenBank/DDBJ databases">
        <title>Parancylomarina longa gen. nov., sp. nov., isolated from sediments of southern Okinawa.</title>
        <authorList>
            <person name="Fu T."/>
        </authorList>
    </citation>
    <scope>NUCLEOTIDE SEQUENCE [LARGE SCALE GENOMIC DNA]</scope>
    <source>
        <strain evidence="1 2">T3-2 S1-C</strain>
    </source>
</reference>
<dbReference type="Proteomes" id="UP000282985">
    <property type="component" value="Unassembled WGS sequence"/>
</dbReference>
<name>A0A434AEQ6_9BACT</name>
<evidence type="ECO:0000313" key="2">
    <source>
        <dbReference type="Proteomes" id="UP000282985"/>
    </source>
</evidence>
<dbReference type="GO" id="GO:0008233">
    <property type="term" value="F:peptidase activity"/>
    <property type="evidence" value="ECO:0007669"/>
    <property type="project" value="UniProtKB-KW"/>
</dbReference>
<dbReference type="Pfam" id="PF13365">
    <property type="entry name" value="Trypsin_2"/>
    <property type="match status" value="1"/>
</dbReference>
<keyword evidence="1" id="KW-0645">Protease</keyword>
<protein>
    <submittedName>
        <fullName evidence="1">Serine protease</fullName>
    </submittedName>
</protein>
<dbReference type="GO" id="GO:0006508">
    <property type="term" value="P:proteolysis"/>
    <property type="evidence" value="ECO:0007669"/>
    <property type="project" value="UniProtKB-KW"/>
</dbReference>
<sequence>MKSIITPIQIKQSIVKIICDEEQGTGFLIAESLLLTALHVVVDSSQISIKLFDNTEVSGELISKDENFDIAIIKIDKKCNEFLPLQSRTIRFNENWETNGFPYFGQANDLRLFGNVNQIQIKERSDFILNSEEIEKDFDYSGFSGSPVVISDKVCGVILQQEDDKLLAISISKIKDYLIDNNIEVDEEINVLDIPHEFEDDIKSSTPNYENHDAIDKTIQSSNKWFLLSGSPGSGKTISVASYLPEDENIDILGKYFIKVPNDKTPKALKTSYRYFIQWLEEIIYLKLTGTPPPVDNNSIEKKLEKLPSLLNELGLYYQSKKKKGLIIIDGLDEIPELNVFLNIIPLELPDCLKILLSCTSKEILPSEIKSVITQNETIFAKPINLGQCETFILKEVGKDIISIEKIQEIAVKSEGHPLYLRYLVNYIKNLNKDELNDIDNWLSQIPAIGGDISKYYDSLWDKIYEVPDKLWIIVILSWLRQSLKQEDLIKVLPEPYNLSFLSHFNNLKYLLKGDKDLEIYHNSFKDYVILNTELYSVQANDYISQFCSLNIDHIYSINNLLYHQTQGTNKEDAITYCNQDWADNCALNSVSPELVIGDLKEIINISIDLNQTVETIRLLLLLQRIEFRYDSVFAENANLIASALISLGDYEAALKYLVRENTLLVDNYDALMFLQLLYENEANSEGRILFDAISKRYRREINEGMNSKEGIGYDTFMLQLNSLTLSMNDDFEEGFHGFSGLMQVLKRQQDIADEQNYNEMYDSLYTIREYAASWQSAYALRRFDIFMESEATAKATGIKIDEKWAKMRASSLVLFDEIATYSSGVFEKTDNFFSAIRDVENLIEIYGFNEDKSELQILINSLIDNSKNSNLVKSLILRYLKFGDDFNLRKDNGVDLNYKDVHELYFKFKFKGYVDDSSDLPKVQNTYDRYKKWEDFSFAVFKNIAFLDGKSQLCNAEELKEELESTIKEYLKVLSKIDFSFDERSFWNRSYSLPEAIYPLIYSKVTWYLAQFSHVELHNFLQSFQRKSQNQVGLYSEGFRKSLFEIISGLVKANYETDGIKQLLEIWSKYVIDNIENRWERTSDLLKIIELYGLISENEKGIEMFNAMLKTSMGPSWYKEAQFDLLNTTIDLSNGEDELNKYLKEFAALLDYASGEMTFQRYVRVEKEVFIGNLIKSGKTNVALDYFKSEVIPSPQLIIRNAEKSTFDAPRIGDGYCLGARNIKEQSGVLKILNEIKVKSLYLKWALAEIFTINDDVFRYIRDFGDLQALLLKHYEETNDVNIDKFYKSVVQIASSEELIDDRVEYLNCFKSQISEKGIKTIQGYLLQEDVSWGIVTDNKKSQKSNEEKKNDCFGIFNFSCQRNEKSKDILIKEGIQAFNKERVNIWLGNWSNSSSIAKRNLKQLFQDEFDTFKYLKDFINQYSNDTWSITSKLIWFLEGKLSLEKTEEIYKTIAKHFSILVNPDDEAFAKYEWIEDESGNKTNDELLASFLIWFLSHPYEGFSKRAFDSIQNLVLYEPELMIPILIKEVSSNEPKISSVKCSLILKNISIEKPELIRNILENEISCYQSLVNVEHFTIKKNLLDGAIGLNKIGYNKLYNEIYNSIPEAIVLVGDVALEEDYLDSISYEIEEFNELRILNRKFCESLLGTIVEKCKPLSIDEFRKSDKYLTRSFPNDNYYDGRFDEILNYALNISITSRVDKSNLNEVYNILNY</sequence>
<dbReference type="InterPro" id="IPR009003">
    <property type="entry name" value="Peptidase_S1_PA"/>
</dbReference>
<dbReference type="RefSeq" id="WP_127345025.1">
    <property type="nucleotide sequence ID" value="NZ_RJJX01000040.1"/>
</dbReference>
<proteinExistence type="predicted"/>
<keyword evidence="2" id="KW-1185">Reference proteome</keyword>
<evidence type="ECO:0000313" key="1">
    <source>
        <dbReference type="EMBL" id="RUT72859.1"/>
    </source>
</evidence>
<dbReference type="Gene3D" id="3.40.50.300">
    <property type="entry name" value="P-loop containing nucleotide triphosphate hydrolases"/>
    <property type="match status" value="1"/>
</dbReference>
<accession>A0A434AEQ6</accession>
<gene>
    <name evidence="1" type="ORF">DLK05_16300</name>
</gene>